<dbReference type="Proteomes" id="UP001058003">
    <property type="component" value="Chromosome"/>
</dbReference>
<evidence type="ECO:0000256" key="1">
    <source>
        <dbReference type="SAM" id="MobiDB-lite"/>
    </source>
</evidence>
<feature type="compositionally biased region" description="Low complexity" evidence="1">
    <location>
        <begin position="23"/>
        <end position="33"/>
    </location>
</feature>
<accession>A0A9Q9MI66</accession>
<dbReference type="OrthoDB" id="3695060at2"/>
<feature type="region of interest" description="Disordered" evidence="1">
    <location>
        <begin position="363"/>
        <end position="388"/>
    </location>
</feature>
<dbReference type="EMBL" id="CP073767">
    <property type="protein sequence ID" value="UWZ60248.1"/>
    <property type="molecule type" value="Genomic_DNA"/>
</dbReference>
<dbReference type="AlphaFoldDB" id="A0A9Q9MI66"/>
<keyword evidence="2" id="KW-0472">Membrane</keyword>
<proteinExistence type="predicted"/>
<evidence type="ECO:0000313" key="3">
    <source>
        <dbReference type="EMBL" id="UWZ60248.1"/>
    </source>
</evidence>
<reference evidence="3" key="1">
    <citation type="submission" date="2021-04" db="EMBL/GenBank/DDBJ databases">
        <title>Dactylosporangium aurantiacum NRRL B-8018 full assembly.</title>
        <authorList>
            <person name="Hartkoorn R.C."/>
            <person name="Beaudoing E."/>
            <person name="Hot D."/>
        </authorList>
    </citation>
    <scope>NUCLEOTIDE SEQUENCE</scope>
    <source>
        <strain evidence="3">NRRL B-8018</strain>
    </source>
</reference>
<keyword evidence="2" id="KW-0812">Transmembrane</keyword>
<feature type="transmembrane region" description="Helical" evidence="2">
    <location>
        <begin position="335"/>
        <end position="354"/>
    </location>
</feature>
<dbReference type="KEGG" id="daur:Daura_35815"/>
<feature type="compositionally biased region" description="Low complexity" evidence="1">
    <location>
        <begin position="376"/>
        <end position="388"/>
    </location>
</feature>
<name>A0A9Q9MI66_9ACTN</name>
<keyword evidence="4" id="KW-1185">Reference proteome</keyword>
<protein>
    <submittedName>
        <fullName evidence="3">Uncharacterized protein</fullName>
    </submittedName>
</protein>
<evidence type="ECO:0000256" key="2">
    <source>
        <dbReference type="SAM" id="Phobius"/>
    </source>
</evidence>
<feature type="compositionally biased region" description="Pro residues" evidence="1">
    <location>
        <begin position="50"/>
        <end position="98"/>
    </location>
</feature>
<evidence type="ECO:0000313" key="4">
    <source>
        <dbReference type="Proteomes" id="UP001058003"/>
    </source>
</evidence>
<keyword evidence="2" id="KW-1133">Transmembrane helix</keyword>
<gene>
    <name evidence="3" type="ORF">Daura_35815</name>
</gene>
<sequence length="388" mass="37963">MTRPEEPEKPAFALPAPVPEDPSPSAGGTAPAFAAPPAPGQPAAPGDAAGPPPFAVPPPPPGHGPPPAQGPAYGPPPGSAPPPGYGPPPPGYGPPPGVQPASSPGVQPVPAQFAPTSGAPAVGVPQQPPTTNGTPAATRSGGLPKGWLWAFLALAVVVCGVSCFGAFDTSGTTVDTPAAADQQSVVDGLARATAAHGICYGWRLQSSASTVNVGSNLGVGKAVTDDPAKCAKYVEVQGNVRYYPDSSESEDTAAYSIRSTLGDGARLDPAAFDRLGAGTKQLLDDPATTILVAADALPLLTLEAGLAPAPVPPPSATGSVAPVATGGNDFLRDRWPLLALSGGLLLVAVGALFLGRLVSRRAAAGPPSGPVPGPVSGPVSGPPAAGSP</sequence>
<dbReference type="RefSeq" id="WP_052386561.1">
    <property type="nucleotide sequence ID" value="NZ_CP073767.1"/>
</dbReference>
<organism evidence="3 4">
    <name type="scientific">Dactylosporangium aurantiacum</name>
    <dbReference type="NCBI Taxonomy" id="35754"/>
    <lineage>
        <taxon>Bacteria</taxon>
        <taxon>Bacillati</taxon>
        <taxon>Actinomycetota</taxon>
        <taxon>Actinomycetes</taxon>
        <taxon>Micromonosporales</taxon>
        <taxon>Micromonosporaceae</taxon>
        <taxon>Dactylosporangium</taxon>
    </lineage>
</organism>
<feature type="region of interest" description="Disordered" evidence="1">
    <location>
        <begin position="1"/>
        <end position="139"/>
    </location>
</feature>